<evidence type="ECO:0000256" key="1">
    <source>
        <dbReference type="ARBA" id="ARBA00009422"/>
    </source>
</evidence>
<dbReference type="InterPro" id="IPR025941">
    <property type="entry name" value="Vps8_central_dom"/>
</dbReference>
<evidence type="ECO:0000256" key="3">
    <source>
        <dbReference type="ARBA" id="ARBA00022833"/>
    </source>
</evidence>
<dbReference type="InterPro" id="IPR015943">
    <property type="entry name" value="WD40/YVTN_repeat-like_dom_sf"/>
</dbReference>
<dbReference type="InterPro" id="IPR001841">
    <property type="entry name" value="Znf_RING"/>
</dbReference>
<evidence type="ECO:0000256" key="5">
    <source>
        <dbReference type="PROSITE-ProRule" id="PRU00221"/>
    </source>
</evidence>
<keyword evidence="5" id="KW-0853">WD repeat</keyword>
<dbReference type="InterPro" id="IPR056939">
    <property type="entry name" value="Znf_RING_Vps8"/>
</dbReference>
<dbReference type="GO" id="GO:0034058">
    <property type="term" value="P:endosomal vesicle fusion"/>
    <property type="evidence" value="ECO:0007669"/>
    <property type="project" value="TreeGrafter"/>
</dbReference>
<protein>
    <submittedName>
        <fullName evidence="7">Vacuolar protein sorting-associated protein 8 homolog</fullName>
    </submittedName>
</protein>
<comment type="similarity">
    <text evidence="1">Belongs to the VPS8 family.</text>
</comment>
<dbReference type="InterPro" id="IPR045111">
    <property type="entry name" value="Vps41/Vps8"/>
</dbReference>
<accession>A0AAV4S5M0</accession>
<evidence type="ECO:0000259" key="6">
    <source>
        <dbReference type="PROSITE" id="PS50089"/>
    </source>
</evidence>
<dbReference type="SUPFAM" id="SSF57850">
    <property type="entry name" value="RING/U-box"/>
    <property type="match status" value="1"/>
</dbReference>
<keyword evidence="8" id="KW-1185">Reference proteome</keyword>
<feature type="repeat" description="WD" evidence="5">
    <location>
        <begin position="170"/>
        <end position="211"/>
    </location>
</feature>
<dbReference type="InterPro" id="IPR036322">
    <property type="entry name" value="WD40_repeat_dom_sf"/>
</dbReference>
<evidence type="ECO:0000256" key="2">
    <source>
        <dbReference type="ARBA" id="ARBA00022771"/>
    </source>
</evidence>
<evidence type="ECO:0000256" key="4">
    <source>
        <dbReference type="PROSITE-ProRule" id="PRU00175"/>
    </source>
</evidence>
<keyword evidence="2 4" id="KW-0863">Zinc-finger</keyword>
<dbReference type="GO" id="GO:0030897">
    <property type="term" value="C:HOPS complex"/>
    <property type="evidence" value="ECO:0007669"/>
    <property type="project" value="TreeGrafter"/>
</dbReference>
<dbReference type="EMBL" id="BPLQ01007125">
    <property type="protein sequence ID" value="GIY28022.1"/>
    <property type="molecule type" value="Genomic_DNA"/>
</dbReference>
<dbReference type="Pfam" id="PF23410">
    <property type="entry name" value="Beta-prop_VPS8"/>
    <property type="match status" value="1"/>
</dbReference>
<keyword evidence="2 4" id="KW-0479">Metal-binding</keyword>
<dbReference type="Pfam" id="PF25066">
    <property type="entry name" value="TPR_VPS8_2"/>
    <property type="match status" value="1"/>
</dbReference>
<feature type="domain" description="RING-type" evidence="6">
    <location>
        <begin position="1250"/>
        <end position="1299"/>
    </location>
</feature>
<sequence length="1402" mass="160339">MAEDFNTPTISRREISPSTLGDLNFDIEELDAKEFNLPVIDTPPTLESILNEQDDVSLSDEEFSSNVGYFQETCETTSIDSNESHSRRERGFSIHKEKKSPLFKKHGSILRHVTLRGVSAQLQSAAERVNAGKPTSMAVSSVVAIGTFHGVVLIFDPQQVLKWCLGTTEYGEKYGSVSAIAFNTDCSRLLAGYSRGEITMWDLHKGKLIRTIGDAHPMQNAVLHIKFSDDPTLALCSDSGGSVFELNFKRVMGTRTCETRCIFSGSRGEVCALEPLRMTPHFRSHPSQEVCLVALGTVTKVIAVTIRPSLRVWFTHALRADPDTLPVLSWQFVVIQVSSTTRIIDPVLAFGRQNTIYFFQVNFASAEKINFIPLQKIELQYAFQNFAWLNSRTLVTLDVLEQLHVIDVKSDEELEILDLADVQLVYGTSHFKGLATGGNVSKAMAAAGERACYYSMAAFGSQLLLLGTKSIHVMTMRTWKERIDFLVKQKMFPEALSLALSFYEENAKAVSGLVGKKSQRKELVGCKIIEILSTYVDLIMTQLCPERGRIEQLLHHYQEKVPICVEYCIAVEKKEFLFGKMYESFQADPLALGVFLESLEPYILDGRLKSITPQIVKEFVNYFAEKQLFDSLEACVVRLNIENLDIHQVMKLCWEHGLYDAIIYIYNHGMNDYVTPFEELMVNLQKAVSRRKQLTDDQIKLGNKLLVYVSCCLAGRAYPWGDIPEDIVSDVKFKVFHCVTNLHGKNMEDSEIYPYLKTLLHFDTREFLNVLALAFEELEFCTEIGMAQKQRVVDILLKIMVQNEGFLPTEIGALFTFLARQIAKQENSIMVNRLLFEQVLEHLTNPGDETRIEERQQALMELLQAGGLAQVNEERVLALAERAKFYRVCEHLYEKHQQYDKILECYLHDPSRKLQVFYFIEKILNHPKRSPEDKKALEEKIISSIEQLVDIDNKRTSHVLLEFFPNQILTVVKALNNMPELLYQFLQGLFSNKDLNSSGPTANNKDMPMVDAVVVETYIDLMCQYNFNQVHNYLRRADGYRLEETLEICRKHKAMEATAFLLERAGDIYGAFKIMLEALQIKVKEITEEIFSASEDLNLEFLASWNELRCRLLVIIQLCQRNSNKMDQEEREKIWFPLLEAMMAPQRQLRGRVDIKYVKEFKKLTRDLLNNMMGYISLPAILQRVVQDPAYNTGKFSEIRELIMGMFETYNYEKTLLSTTTKLLNDDLHNQLQNLCKSANRVYSSHDDTCSFCRNQLDADEDAEIVIFRCGHVYHASCLGGVRQGNDDDGISYSCIKCTRHQRYVPRVQSTRIVQSKQNMLPSFKSRSKTASFRETRLNTHQLQALEILRKCQKSPKLSLIEELAQDESRRMQGSPIKKKEPDETLTLNLAPACNENFVSEF</sequence>
<dbReference type="InterPro" id="IPR001680">
    <property type="entry name" value="WD40_rpt"/>
</dbReference>
<comment type="caution">
    <text evidence="7">The sequence shown here is derived from an EMBL/GenBank/DDBJ whole genome shotgun (WGS) entry which is preliminary data.</text>
</comment>
<dbReference type="GO" id="GO:0008270">
    <property type="term" value="F:zinc ion binding"/>
    <property type="evidence" value="ECO:0007669"/>
    <property type="project" value="UniProtKB-KW"/>
</dbReference>
<dbReference type="GO" id="GO:0006623">
    <property type="term" value="P:protein targeting to vacuole"/>
    <property type="evidence" value="ECO:0007669"/>
    <property type="project" value="InterPro"/>
</dbReference>
<dbReference type="GO" id="GO:0005770">
    <property type="term" value="C:late endosome"/>
    <property type="evidence" value="ECO:0007669"/>
    <property type="project" value="TreeGrafter"/>
</dbReference>
<dbReference type="PROSITE" id="PS50082">
    <property type="entry name" value="WD_REPEATS_2"/>
    <property type="match status" value="1"/>
</dbReference>
<keyword evidence="3" id="KW-0862">Zinc</keyword>
<dbReference type="Pfam" id="PF12816">
    <property type="entry name" value="TPR_Vps8"/>
    <property type="match status" value="1"/>
</dbReference>
<proteinExistence type="inferred from homology"/>
<organism evidence="7 8">
    <name type="scientific">Caerostris darwini</name>
    <dbReference type="NCBI Taxonomy" id="1538125"/>
    <lineage>
        <taxon>Eukaryota</taxon>
        <taxon>Metazoa</taxon>
        <taxon>Ecdysozoa</taxon>
        <taxon>Arthropoda</taxon>
        <taxon>Chelicerata</taxon>
        <taxon>Arachnida</taxon>
        <taxon>Araneae</taxon>
        <taxon>Araneomorphae</taxon>
        <taxon>Entelegynae</taxon>
        <taxon>Araneoidea</taxon>
        <taxon>Araneidae</taxon>
        <taxon>Caerostris</taxon>
    </lineage>
</organism>
<evidence type="ECO:0000313" key="8">
    <source>
        <dbReference type="Proteomes" id="UP001054837"/>
    </source>
</evidence>
<dbReference type="Gene3D" id="3.30.40.10">
    <property type="entry name" value="Zinc/RING finger domain, C3HC4 (zinc finger)"/>
    <property type="match status" value="1"/>
</dbReference>
<dbReference type="SUPFAM" id="SSF50978">
    <property type="entry name" value="WD40 repeat-like"/>
    <property type="match status" value="1"/>
</dbReference>
<dbReference type="Gene3D" id="2.130.10.10">
    <property type="entry name" value="YVTN repeat-like/Quinoprotein amine dehydrogenase"/>
    <property type="match status" value="1"/>
</dbReference>
<dbReference type="Pfam" id="PF23412">
    <property type="entry name" value="zf_RING_Vps8"/>
    <property type="match status" value="1"/>
</dbReference>
<dbReference type="InterPro" id="IPR059070">
    <property type="entry name" value="TPR_VPS8_2"/>
</dbReference>
<name>A0AAV4S5M0_9ARAC</name>
<dbReference type="SMART" id="SM00184">
    <property type="entry name" value="RING"/>
    <property type="match status" value="1"/>
</dbReference>
<dbReference type="PROSITE" id="PS50089">
    <property type="entry name" value="ZF_RING_2"/>
    <property type="match status" value="1"/>
</dbReference>
<dbReference type="PANTHER" id="PTHR12616">
    <property type="entry name" value="VACUOLAR PROTEIN SORTING VPS41"/>
    <property type="match status" value="1"/>
</dbReference>
<dbReference type="InterPro" id="IPR013083">
    <property type="entry name" value="Znf_RING/FYVE/PHD"/>
</dbReference>
<dbReference type="Pfam" id="PF23556">
    <property type="entry name" value="TPR_Vps41"/>
    <property type="match status" value="1"/>
</dbReference>
<dbReference type="Proteomes" id="UP001054837">
    <property type="component" value="Unassembled WGS sequence"/>
</dbReference>
<gene>
    <name evidence="7" type="primary">VPS8</name>
    <name evidence="7" type="ORF">CDAR_440551</name>
</gene>
<reference evidence="7 8" key="1">
    <citation type="submission" date="2021-06" db="EMBL/GenBank/DDBJ databases">
        <title>Caerostris darwini draft genome.</title>
        <authorList>
            <person name="Kono N."/>
            <person name="Arakawa K."/>
        </authorList>
    </citation>
    <scope>NUCLEOTIDE SEQUENCE [LARGE SCALE GENOMIC DNA]</scope>
</reference>
<dbReference type="PANTHER" id="PTHR12616:SF8">
    <property type="entry name" value="VACUOLAR PROTEIN SORTING-ASSOCIATED PROTEIN 8 HOMOLOG"/>
    <property type="match status" value="1"/>
</dbReference>
<evidence type="ECO:0000313" key="7">
    <source>
        <dbReference type="EMBL" id="GIY28022.1"/>
    </source>
</evidence>